<dbReference type="PANTHER" id="PTHR43739:SF5">
    <property type="entry name" value="EXO-ALPHA-SIALIDASE"/>
    <property type="match status" value="1"/>
</dbReference>
<proteinExistence type="predicted"/>
<dbReference type="PANTHER" id="PTHR43739">
    <property type="entry name" value="XYLOGLUCANASE (EUROFUNG)"/>
    <property type="match status" value="1"/>
</dbReference>
<comment type="caution">
    <text evidence="2">The sequence shown here is derived from an EMBL/GenBank/DDBJ whole genome shotgun (WGS) entry which is preliminary data.</text>
</comment>
<feature type="domain" description="Secretion system C-terminal sorting" evidence="1">
    <location>
        <begin position="349"/>
        <end position="418"/>
    </location>
</feature>
<dbReference type="InterPro" id="IPR026444">
    <property type="entry name" value="Secre_tail"/>
</dbReference>
<reference evidence="2" key="1">
    <citation type="submission" date="2019-08" db="EMBL/GenBank/DDBJ databases">
        <authorList>
            <person name="Kucharzyk K."/>
            <person name="Murdoch R.W."/>
            <person name="Higgins S."/>
            <person name="Loffler F."/>
        </authorList>
    </citation>
    <scope>NUCLEOTIDE SEQUENCE</scope>
</reference>
<organism evidence="2">
    <name type="scientific">bioreactor metagenome</name>
    <dbReference type="NCBI Taxonomy" id="1076179"/>
    <lineage>
        <taxon>unclassified sequences</taxon>
        <taxon>metagenomes</taxon>
        <taxon>ecological metagenomes</taxon>
    </lineage>
</organism>
<evidence type="ECO:0000313" key="2">
    <source>
        <dbReference type="EMBL" id="MPL94226.1"/>
    </source>
</evidence>
<dbReference type="EMBL" id="VSSQ01000419">
    <property type="protein sequence ID" value="MPL94226.1"/>
    <property type="molecule type" value="Genomic_DNA"/>
</dbReference>
<gene>
    <name evidence="2" type="ORF">SDC9_40376</name>
</gene>
<dbReference type="CDD" id="cd15482">
    <property type="entry name" value="Sialidase_non-viral"/>
    <property type="match status" value="1"/>
</dbReference>
<name>A0A644VSB7_9ZZZZ</name>
<accession>A0A644VSB7</accession>
<dbReference type="SUPFAM" id="SSF110296">
    <property type="entry name" value="Oligoxyloglucan reducing end-specific cellobiohydrolase"/>
    <property type="match status" value="1"/>
</dbReference>
<dbReference type="NCBIfam" id="TIGR04183">
    <property type="entry name" value="Por_Secre_tail"/>
    <property type="match status" value="1"/>
</dbReference>
<dbReference type="InterPro" id="IPR052025">
    <property type="entry name" value="Xyloglucanase_GH74"/>
</dbReference>
<dbReference type="Pfam" id="PF18962">
    <property type="entry name" value="Por_Secre_tail"/>
    <property type="match status" value="1"/>
</dbReference>
<dbReference type="Pfam" id="PF02012">
    <property type="entry name" value="BNR"/>
    <property type="match status" value="1"/>
</dbReference>
<sequence>MKDFIFSLAFSLLSINSFCQDFWEPINNPGVHIYDMTVDPQGRIYLATWDENLGGIYRSDDNGETWQHKNNGIPYLYTRAIAFYRDSTLFTSLFSKLYRTSDLGENWQLVYEHFPEATSFDVIRCGFDSIILVGGENSRGMLRSVDNGETWENVLNLYNDDYQEHITDIAFGPNGIIYACSRFTNSWSDEQPKVYSSIDYGKTWIPFLNLTTPSAYYSLDFDNNGRLLVGSWNGIYRFDFVLNSWEYIAINSSVMDFQVVPDNRIFLACDQSAGFGGVLLSEDGGDTYPIVLNNGLIYNSAGQFAVDAIGKLLMYPPGSSIIYKSQDTIITASHIINDLEFRNKLLVCYPNPFKNHIIFKSTINQSSKVEILDQSGSCILTFEMEPLQEYLFEAANLSPGLYIAKIESEKQLQIIKLVLNKYHNQY</sequence>
<dbReference type="InterPro" id="IPR015943">
    <property type="entry name" value="WD40/YVTN_repeat-like_dom_sf"/>
</dbReference>
<dbReference type="Gene3D" id="2.130.10.10">
    <property type="entry name" value="YVTN repeat-like/Quinoprotein amine dehydrogenase"/>
    <property type="match status" value="2"/>
</dbReference>
<evidence type="ECO:0000259" key="1">
    <source>
        <dbReference type="Pfam" id="PF18962"/>
    </source>
</evidence>
<protein>
    <recommendedName>
        <fullName evidence="1">Secretion system C-terminal sorting domain-containing protein</fullName>
    </recommendedName>
</protein>
<dbReference type="GO" id="GO:0010411">
    <property type="term" value="P:xyloglucan metabolic process"/>
    <property type="evidence" value="ECO:0007669"/>
    <property type="project" value="TreeGrafter"/>
</dbReference>
<dbReference type="AlphaFoldDB" id="A0A644VSB7"/>
<dbReference type="InterPro" id="IPR002860">
    <property type="entry name" value="BNR_rpt"/>
</dbReference>